<organism evidence="3 4">
    <name type="scientific">Streptococcus lutetiensis</name>
    <dbReference type="NCBI Taxonomy" id="150055"/>
    <lineage>
        <taxon>Bacteria</taxon>
        <taxon>Bacillati</taxon>
        <taxon>Bacillota</taxon>
        <taxon>Bacilli</taxon>
        <taxon>Lactobacillales</taxon>
        <taxon>Streptococcaceae</taxon>
        <taxon>Streptococcus</taxon>
    </lineage>
</organism>
<proteinExistence type="predicted"/>
<keyword evidence="1" id="KW-0238">DNA-binding</keyword>
<protein>
    <submittedName>
        <fullName evidence="3">Cro/CI family transcriptional regulator</fullName>
    </submittedName>
</protein>
<evidence type="ECO:0000256" key="1">
    <source>
        <dbReference type="ARBA" id="ARBA00023125"/>
    </source>
</evidence>
<dbReference type="PROSITE" id="PS50943">
    <property type="entry name" value="HTH_CROC1"/>
    <property type="match status" value="1"/>
</dbReference>
<dbReference type="Gene3D" id="1.10.260.40">
    <property type="entry name" value="lambda repressor-like DNA-binding domains"/>
    <property type="match status" value="1"/>
</dbReference>
<gene>
    <name evidence="3" type="ORF">NCTC8738_01091</name>
</gene>
<evidence type="ECO:0000313" key="4">
    <source>
        <dbReference type="Proteomes" id="UP000248954"/>
    </source>
</evidence>
<evidence type="ECO:0000259" key="2">
    <source>
        <dbReference type="PROSITE" id="PS50943"/>
    </source>
</evidence>
<dbReference type="PANTHER" id="PTHR46558">
    <property type="entry name" value="TRACRIPTIONAL REGULATORY PROTEIN-RELATED-RELATED"/>
    <property type="match status" value="1"/>
</dbReference>
<sequence length="83" mass="9393">MKLFIGDIIQKLRKIKGLTQEQVANALGVTTSSVSKWETNNTYPDISLLSPLARLLRTAVDNVFNFKQKLSEEEIDTLLNRSK</sequence>
<evidence type="ECO:0000313" key="3">
    <source>
        <dbReference type="EMBL" id="SQF42308.1"/>
    </source>
</evidence>
<dbReference type="CDD" id="cd00093">
    <property type="entry name" value="HTH_XRE"/>
    <property type="match status" value="1"/>
</dbReference>
<dbReference type="RefSeq" id="WP_111698773.1">
    <property type="nucleotide sequence ID" value="NZ_CABIZE010000002.1"/>
</dbReference>
<dbReference type="InterPro" id="IPR010982">
    <property type="entry name" value="Lambda_DNA-bd_dom_sf"/>
</dbReference>
<dbReference type="EMBL" id="LS483348">
    <property type="protein sequence ID" value="SQF42308.1"/>
    <property type="molecule type" value="Genomic_DNA"/>
</dbReference>
<dbReference type="GO" id="GO:0003677">
    <property type="term" value="F:DNA binding"/>
    <property type="evidence" value="ECO:0007669"/>
    <property type="project" value="UniProtKB-KW"/>
</dbReference>
<dbReference type="SMART" id="SM00530">
    <property type="entry name" value="HTH_XRE"/>
    <property type="match status" value="1"/>
</dbReference>
<dbReference type="Pfam" id="PF01381">
    <property type="entry name" value="HTH_3"/>
    <property type="match status" value="1"/>
</dbReference>
<dbReference type="Proteomes" id="UP000248954">
    <property type="component" value="Chromosome 1"/>
</dbReference>
<accession>A0AB38G5L4</accession>
<dbReference type="AlphaFoldDB" id="A0AB38G5L4"/>
<reference evidence="3 4" key="1">
    <citation type="submission" date="2018-06" db="EMBL/GenBank/DDBJ databases">
        <authorList>
            <consortium name="Pathogen Informatics"/>
            <person name="Doyle S."/>
        </authorList>
    </citation>
    <scope>NUCLEOTIDE SEQUENCE [LARGE SCALE GENOMIC DNA]</scope>
    <source>
        <strain evidence="3 4">NCTC8738</strain>
    </source>
</reference>
<dbReference type="PANTHER" id="PTHR46558:SF11">
    <property type="entry name" value="HTH-TYPE TRANSCRIPTIONAL REGULATOR XRE"/>
    <property type="match status" value="1"/>
</dbReference>
<feature type="domain" description="HTH cro/C1-type" evidence="2">
    <location>
        <begin position="9"/>
        <end position="63"/>
    </location>
</feature>
<name>A0AB38G5L4_9STRE</name>
<dbReference type="InterPro" id="IPR001387">
    <property type="entry name" value="Cro/C1-type_HTH"/>
</dbReference>
<dbReference type="SUPFAM" id="SSF47413">
    <property type="entry name" value="lambda repressor-like DNA-binding domains"/>
    <property type="match status" value="1"/>
</dbReference>